<accession>A0A2D4G6N6</accession>
<sequence>MKGCFFHLAQNMRKHLVRDGTAHEYNTDSEFTMSAKMVVALAFVSVSDLDEYITALESYLLEPLLRLLQWFEDTYVGRLARRGHERQPTLFPTAMWNLFQQAQIAEDRTNNYLEAAYRRLRAQLGICHHTIWKFIDGLRKVQQGRDAFYEQLLSGHSPPLKLKKYRNADQRIAQIVGEYGKRNPIDYLRGIAHNYEID</sequence>
<dbReference type="EMBL" id="IACJ01100468">
    <property type="protein sequence ID" value="LAA55403.1"/>
    <property type="molecule type" value="Transcribed_RNA"/>
</dbReference>
<reference evidence="1" key="1">
    <citation type="submission" date="2017-07" db="EMBL/GenBank/DDBJ databases">
        <authorList>
            <person name="Mikheyev A."/>
            <person name="Grau M."/>
        </authorList>
    </citation>
    <scope>NUCLEOTIDE SEQUENCE</scope>
    <source>
        <tissue evidence="1">Venom_gland</tissue>
    </source>
</reference>
<name>A0A2D4G6N6_MICCO</name>
<reference evidence="1" key="2">
    <citation type="submission" date="2017-11" db="EMBL/GenBank/DDBJ databases">
        <title>Coralsnake Venomics: Analyses of Venom Gland Transcriptomes and Proteomes of Six Brazilian Taxa.</title>
        <authorList>
            <person name="Aird S.D."/>
            <person name="Jorge da Silva N."/>
            <person name="Qiu L."/>
            <person name="Villar-Briones A."/>
            <person name="Aparecida-Saddi V."/>
            <person name="Campos-Telles M.P."/>
            <person name="Grau M."/>
            <person name="Mikheyev A.S."/>
        </authorList>
    </citation>
    <scope>NUCLEOTIDE SEQUENCE</scope>
    <source>
        <tissue evidence="1">Venom_gland</tissue>
    </source>
</reference>
<proteinExistence type="predicted"/>
<protein>
    <recommendedName>
        <fullName evidence="2">MULE transposase domain-containing protein</fullName>
    </recommendedName>
</protein>
<evidence type="ECO:0000313" key="1">
    <source>
        <dbReference type="EMBL" id="LAA55403.1"/>
    </source>
</evidence>
<dbReference type="AlphaFoldDB" id="A0A2D4G6N6"/>
<evidence type="ECO:0008006" key="2">
    <source>
        <dbReference type="Google" id="ProtNLM"/>
    </source>
</evidence>
<organism evidence="1">
    <name type="scientific">Micrurus corallinus</name>
    <name type="common">Brazilian coral snake</name>
    <dbReference type="NCBI Taxonomy" id="54390"/>
    <lineage>
        <taxon>Eukaryota</taxon>
        <taxon>Metazoa</taxon>
        <taxon>Chordata</taxon>
        <taxon>Craniata</taxon>
        <taxon>Vertebrata</taxon>
        <taxon>Euteleostomi</taxon>
        <taxon>Lepidosauria</taxon>
        <taxon>Squamata</taxon>
        <taxon>Bifurcata</taxon>
        <taxon>Unidentata</taxon>
        <taxon>Episquamata</taxon>
        <taxon>Toxicofera</taxon>
        <taxon>Serpentes</taxon>
        <taxon>Colubroidea</taxon>
        <taxon>Elapidae</taxon>
        <taxon>Elapinae</taxon>
        <taxon>Micrurus</taxon>
    </lineage>
</organism>